<organism evidence="1">
    <name type="scientific">Myoviridae sp. ctk251</name>
    <dbReference type="NCBI Taxonomy" id="2826689"/>
    <lineage>
        <taxon>Viruses</taxon>
        <taxon>Duplodnaviria</taxon>
        <taxon>Heunggongvirae</taxon>
        <taxon>Uroviricota</taxon>
        <taxon>Caudoviricetes</taxon>
    </lineage>
</organism>
<evidence type="ECO:0000313" key="1">
    <source>
        <dbReference type="EMBL" id="DAD85307.1"/>
    </source>
</evidence>
<reference evidence="1" key="1">
    <citation type="journal article" date="2021" name="Proc. Natl. Acad. Sci. U.S.A.">
        <title>A Catalog of Tens of Thousands of Viruses from Human Metagenomes Reveals Hidden Associations with Chronic Diseases.</title>
        <authorList>
            <person name="Tisza M.J."/>
            <person name="Buck C.B."/>
        </authorList>
    </citation>
    <scope>NUCLEOTIDE SEQUENCE</scope>
    <source>
        <strain evidence="1">Ctk251</strain>
    </source>
</reference>
<protein>
    <submittedName>
        <fullName evidence="1">Uncharacterized protein</fullName>
    </submittedName>
</protein>
<accession>A0A8S5MTN5</accession>
<sequence>MQQFINLSIKAITENIAEIPDALFGSKRQRQNEVTTQSESYGGFTTNDWEKIGIDMKRSIINLGKTK</sequence>
<name>A0A8S5MTN5_9CAUD</name>
<proteinExistence type="predicted"/>
<dbReference type="EMBL" id="BK014979">
    <property type="protein sequence ID" value="DAD85307.1"/>
    <property type="molecule type" value="Genomic_DNA"/>
</dbReference>